<proteinExistence type="inferred from homology"/>
<comment type="similarity">
    <text evidence="1 5">Belongs to the AB hydrolase superfamily. Lipase family.</text>
</comment>
<protein>
    <recommendedName>
        <fullName evidence="5">Phospholipase A1</fullName>
        <ecNumber evidence="5">3.1.1.-</ecNumber>
    </recommendedName>
</protein>
<sequence>MGSSIASCWRKLSGEKNWEDLLEPLDPHLRRYIIHYGQMVGAVGDLFNSDTYQPDASEEDFFSEACLVQGNPYRYEVSSFIYAGSQSVDSAWIGYVAVATDQGRDVLGRRDILIAWRGSSTRSEWHNNVGVRSQRATATDLFPGQAEVKVHQGFYSLYTGTKPDSDHNKTSARDHVLEAVRGLVDKYKGEEISITVTGFSLGAALATLTAVDIVTHGYKSYNKTTGKLEPVMVTAFTFGCPRVVNTEFRRVFNTLCDDQPLHLLRIENEDDFIPRIPWECLSYTSLGNTLVVNSSVSKYLKQGLSLNYSCSKTVPRKGDGYLLEALLYIYLFSVLLLFLLESMGLLPQWLVLLILFVIIATLFILFPNKDKGGDQDRNGFELSFTINFGDGREPIHTTITNVPEKCVFHNMDVYLHGVAIKDVDEDTAAGKLDHDIALVNKHLDCLKAECGIPSNWWAGENRNRMRQSENGRWEQLVES</sequence>
<evidence type="ECO:0000259" key="7">
    <source>
        <dbReference type="Pfam" id="PF01764"/>
    </source>
</evidence>
<gene>
    <name evidence="8" type="ORF">V6N11_000672</name>
</gene>
<keyword evidence="6" id="KW-1133">Transmembrane helix</keyword>
<organism evidence="8 9">
    <name type="scientific">Hibiscus sabdariffa</name>
    <name type="common">roselle</name>
    <dbReference type="NCBI Taxonomy" id="183260"/>
    <lineage>
        <taxon>Eukaryota</taxon>
        <taxon>Viridiplantae</taxon>
        <taxon>Streptophyta</taxon>
        <taxon>Embryophyta</taxon>
        <taxon>Tracheophyta</taxon>
        <taxon>Spermatophyta</taxon>
        <taxon>Magnoliopsida</taxon>
        <taxon>eudicotyledons</taxon>
        <taxon>Gunneridae</taxon>
        <taxon>Pentapetalae</taxon>
        <taxon>rosids</taxon>
        <taxon>malvids</taxon>
        <taxon>Malvales</taxon>
        <taxon>Malvaceae</taxon>
        <taxon>Malvoideae</taxon>
        <taxon>Hibiscus</taxon>
    </lineage>
</organism>
<keyword evidence="6" id="KW-0472">Membrane</keyword>
<accession>A0ABR2RY62</accession>
<evidence type="ECO:0000256" key="6">
    <source>
        <dbReference type="SAM" id="Phobius"/>
    </source>
</evidence>
<name>A0ABR2RY62_9ROSI</name>
<dbReference type="Proteomes" id="UP001396334">
    <property type="component" value="Unassembled WGS sequence"/>
</dbReference>
<dbReference type="PANTHER" id="PTHR31828:SF20">
    <property type="entry name" value="PHOSPHOLIPASE A1"/>
    <property type="match status" value="1"/>
</dbReference>
<dbReference type="Gene3D" id="3.40.50.1820">
    <property type="entry name" value="alpha/beta hydrolase"/>
    <property type="match status" value="1"/>
</dbReference>
<dbReference type="SUPFAM" id="SSF53474">
    <property type="entry name" value="alpha/beta-Hydrolases"/>
    <property type="match status" value="1"/>
</dbReference>
<dbReference type="CDD" id="cd00519">
    <property type="entry name" value="Lipase_3"/>
    <property type="match status" value="1"/>
</dbReference>
<feature type="transmembrane region" description="Helical" evidence="6">
    <location>
        <begin position="346"/>
        <end position="366"/>
    </location>
</feature>
<dbReference type="InterPro" id="IPR033556">
    <property type="entry name" value="PLA"/>
</dbReference>
<keyword evidence="9" id="KW-1185">Reference proteome</keyword>
<dbReference type="Pfam" id="PF01764">
    <property type="entry name" value="Lipase_3"/>
    <property type="match status" value="1"/>
</dbReference>
<evidence type="ECO:0000256" key="2">
    <source>
        <dbReference type="ARBA" id="ARBA00022801"/>
    </source>
</evidence>
<evidence type="ECO:0000313" key="8">
    <source>
        <dbReference type="EMBL" id="KAK9017664.1"/>
    </source>
</evidence>
<dbReference type="EMBL" id="JBBPBN010000019">
    <property type="protein sequence ID" value="KAK9017664.1"/>
    <property type="molecule type" value="Genomic_DNA"/>
</dbReference>
<comment type="caution">
    <text evidence="8">The sequence shown here is derived from an EMBL/GenBank/DDBJ whole genome shotgun (WGS) entry which is preliminary data.</text>
</comment>
<keyword evidence="3 5" id="KW-0442">Lipid degradation</keyword>
<evidence type="ECO:0000256" key="4">
    <source>
        <dbReference type="ARBA" id="ARBA00023098"/>
    </source>
</evidence>
<dbReference type="InterPro" id="IPR029058">
    <property type="entry name" value="AB_hydrolase_fold"/>
</dbReference>
<reference evidence="8 9" key="1">
    <citation type="journal article" date="2024" name="G3 (Bethesda)">
        <title>Genome assembly of Hibiscus sabdariffa L. provides insights into metabolisms of medicinal natural products.</title>
        <authorList>
            <person name="Kim T."/>
        </authorList>
    </citation>
    <scope>NUCLEOTIDE SEQUENCE [LARGE SCALE GENOMIC DNA]</scope>
    <source>
        <strain evidence="8">TK-2024</strain>
        <tissue evidence="8">Old leaves</tissue>
    </source>
</reference>
<keyword evidence="6" id="KW-0812">Transmembrane</keyword>
<dbReference type="PANTHER" id="PTHR31828">
    <property type="entry name" value="PHOSPHOLIPASE A1-IIGAMMA"/>
    <property type="match status" value="1"/>
</dbReference>
<evidence type="ECO:0000256" key="1">
    <source>
        <dbReference type="ARBA" id="ARBA00010701"/>
    </source>
</evidence>
<keyword evidence="4 5" id="KW-0443">Lipid metabolism</keyword>
<comment type="function">
    <text evidence="5">Acylhydrolase that catalyzes the hydrolysis of phospholipids at the sn-1 position.</text>
</comment>
<feature type="transmembrane region" description="Helical" evidence="6">
    <location>
        <begin position="321"/>
        <end position="340"/>
    </location>
</feature>
<feature type="domain" description="Fungal lipase-type" evidence="7">
    <location>
        <begin position="114"/>
        <end position="278"/>
    </location>
</feature>
<dbReference type="EC" id="3.1.1.-" evidence="5"/>
<keyword evidence="2 5" id="KW-0378">Hydrolase</keyword>
<evidence type="ECO:0000313" key="9">
    <source>
        <dbReference type="Proteomes" id="UP001396334"/>
    </source>
</evidence>
<evidence type="ECO:0000256" key="3">
    <source>
        <dbReference type="ARBA" id="ARBA00022963"/>
    </source>
</evidence>
<dbReference type="InterPro" id="IPR002921">
    <property type="entry name" value="Fungal_lipase-type"/>
</dbReference>
<evidence type="ECO:0000256" key="5">
    <source>
        <dbReference type="RuleBase" id="RU367093"/>
    </source>
</evidence>